<reference evidence="1" key="1">
    <citation type="submission" date="2022-09" db="EMBL/GenBank/DDBJ databases">
        <title>Isolation and characterization of 3-chlorobenzoate degrading bacteria from soils in Shizuoka.</title>
        <authorList>
            <person name="Ifat A."/>
            <person name="Ogawa N."/>
            <person name="Kimbara K."/>
            <person name="Moriuchi R."/>
            <person name="Dohra H."/>
            <person name="Shintani M."/>
        </authorList>
    </citation>
    <scope>NUCLEOTIDE SEQUENCE</scope>
    <source>
        <strain evidence="1">19CS4-2</strain>
    </source>
</reference>
<accession>A0AA37IEH4</accession>
<proteinExistence type="predicted"/>
<organism evidence="1 2">
    <name type="scientific">Caballeronia novacaledonica</name>
    <dbReference type="NCBI Taxonomy" id="1544861"/>
    <lineage>
        <taxon>Bacteria</taxon>
        <taxon>Pseudomonadati</taxon>
        <taxon>Pseudomonadota</taxon>
        <taxon>Betaproteobacteria</taxon>
        <taxon>Burkholderiales</taxon>
        <taxon>Burkholderiaceae</taxon>
        <taxon>Caballeronia</taxon>
    </lineage>
</organism>
<gene>
    <name evidence="1" type="ORF">CBA19CS42_24505</name>
</gene>
<dbReference type="Proteomes" id="UP001055111">
    <property type="component" value="Unassembled WGS sequence"/>
</dbReference>
<dbReference type="AlphaFoldDB" id="A0AA37IEH4"/>
<protein>
    <submittedName>
        <fullName evidence="1">Uncharacterized protein</fullName>
    </submittedName>
</protein>
<evidence type="ECO:0000313" key="1">
    <source>
        <dbReference type="EMBL" id="GJH27739.1"/>
    </source>
</evidence>
<name>A0AA37IEH4_9BURK</name>
<dbReference type="EMBL" id="BPUS01000012">
    <property type="protein sequence ID" value="GJH27739.1"/>
    <property type="molecule type" value="Genomic_DNA"/>
</dbReference>
<sequence>MHGAVDMTPIESQQASRAVRMLITQRSPAGWRAYVHRRRAWLIAAELHLRQRPHSRRAKGLTPVLP</sequence>
<comment type="caution">
    <text evidence="1">The sequence shown here is derived from an EMBL/GenBank/DDBJ whole genome shotgun (WGS) entry which is preliminary data.</text>
</comment>
<evidence type="ECO:0000313" key="2">
    <source>
        <dbReference type="Proteomes" id="UP001055111"/>
    </source>
</evidence>